<accession>A0A5S9Q626</accession>
<dbReference type="InterPro" id="IPR050204">
    <property type="entry name" value="AraC_XylS_family_regulators"/>
</dbReference>
<keyword evidence="2" id="KW-0238">DNA-binding</keyword>
<dbReference type="Pfam" id="PF12833">
    <property type="entry name" value="HTH_18"/>
    <property type="match status" value="1"/>
</dbReference>
<dbReference type="PANTHER" id="PTHR46796:SF6">
    <property type="entry name" value="ARAC SUBFAMILY"/>
    <property type="match status" value="1"/>
</dbReference>
<dbReference type="PANTHER" id="PTHR46796">
    <property type="entry name" value="HTH-TYPE TRANSCRIPTIONAL ACTIVATOR RHAS-RELATED"/>
    <property type="match status" value="1"/>
</dbReference>
<dbReference type="RefSeq" id="WP_159601217.1">
    <property type="nucleotide sequence ID" value="NZ_CACSAS010000001.1"/>
</dbReference>
<dbReference type="InterPro" id="IPR009057">
    <property type="entry name" value="Homeodomain-like_sf"/>
</dbReference>
<evidence type="ECO:0000313" key="5">
    <source>
        <dbReference type="EMBL" id="CAA0112672.1"/>
    </source>
</evidence>
<dbReference type="PRINTS" id="PR00032">
    <property type="entry name" value="HTHARAC"/>
</dbReference>
<dbReference type="Gene3D" id="1.10.10.60">
    <property type="entry name" value="Homeodomain-like"/>
    <property type="match status" value="2"/>
</dbReference>
<dbReference type="AlphaFoldDB" id="A0A5S9Q626"/>
<organism evidence="5 6">
    <name type="scientific">Starkeya nomas</name>
    <dbReference type="NCBI Taxonomy" id="2666134"/>
    <lineage>
        <taxon>Bacteria</taxon>
        <taxon>Pseudomonadati</taxon>
        <taxon>Pseudomonadota</taxon>
        <taxon>Alphaproteobacteria</taxon>
        <taxon>Hyphomicrobiales</taxon>
        <taxon>Xanthobacteraceae</taxon>
        <taxon>Starkeya</taxon>
    </lineage>
</organism>
<gene>
    <name evidence="5" type="primary">rhaR_8</name>
    <name evidence="5" type="ORF">STARVERO_04086</name>
</gene>
<evidence type="ECO:0000256" key="3">
    <source>
        <dbReference type="ARBA" id="ARBA00023163"/>
    </source>
</evidence>
<dbReference type="EMBL" id="CACSAS010000001">
    <property type="protein sequence ID" value="CAA0112672.1"/>
    <property type="molecule type" value="Genomic_DNA"/>
</dbReference>
<dbReference type="SUPFAM" id="SSF46689">
    <property type="entry name" value="Homeodomain-like"/>
    <property type="match status" value="2"/>
</dbReference>
<dbReference type="GO" id="GO:0003700">
    <property type="term" value="F:DNA-binding transcription factor activity"/>
    <property type="evidence" value="ECO:0007669"/>
    <property type="project" value="InterPro"/>
</dbReference>
<dbReference type="PROSITE" id="PS00041">
    <property type="entry name" value="HTH_ARAC_FAMILY_1"/>
    <property type="match status" value="1"/>
</dbReference>
<name>A0A5S9Q626_9HYPH</name>
<protein>
    <submittedName>
        <fullName evidence="5">HTH-type transcriptional activator RhaR</fullName>
    </submittedName>
</protein>
<dbReference type="GO" id="GO:0043565">
    <property type="term" value="F:sequence-specific DNA binding"/>
    <property type="evidence" value="ECO:0007669"/>
    <property type="project" value="InterPro"/>
</dbReference>
<dbReference type="PROSITE" id="PS01124">
    <property type="entry name" value="HTH_ARAC_FAMILY_2"/>
    <property type="match status" value="1"/>
</dbReference>
<evidence type="ECO:0000256" key="1">
    <source>
        <dbReference type="ARBA" id="ARBA00023015"/>
    </source>
</evidence>
<feature type="domain" description="HTH araC/xylS-type" evidence="4">
    <location>
        <begin position="193"/>
        <end position="291"/>
    </location>
</feature>
<evidence type="ECO:0000259" key="4">
    <source>
        <dbReference type="PROSITE" id="PS01124"/>
    </source>
</evidence>
<sequence>MSLATPNHMFKEGKCRTVVREQGSWGDVRANLVKRTGLRREETALAAENHLILLNLQGNAERGEYFLDGQRAGFTRRMPGAVLFVPSGCTWSGWEEGASTAAYLSISISRQFVDGLGRGSSSGSDPRLSPDLGFLDPIIMQAARGIGEEVREKALYGSLLVESYATTIVAQLFRRMNYMPRPSRGGLSPAVMNRLTETIDAELASDMSLSYLAGLAGVSVPHLCRAFKQATGMPPHAFVHQRRLERASEHLRHTTRSMTEIALACGFSGSSHLSNAFRKAFGMTPSSYRRCWPIKADD</sequence>
<keyword evidence="1" id="KW-0805">Transcription regulation</keyword>
<proteinExistence type="predicted"/>
<dbReference type="InterPro" id="IPR020449">
    <property type="entry name" value="Tscrpt_reg_AraC-type_HTH"/>
</dbReference>
<evidence type="ECO:0000256" key="2">
    <source>
        <dbReference type="ARBA" id="ARBA00023125"/>
    </source>
</evidence>
<dbReference type="Proteomes" id="UP000433050">
    <property type="component" value="Unassembled WGS sequence"/>
</dbReference>
<evidence type="ECO:0000313" key="6">
    <source>
        <dbReference type="Proteomes" id="UP000433050"/>
    </source>
</evidence>
<reference evidence="5 6" key="1">
    <citation type="submission" date="2019-12" db="EMBL/GenBank/DDBJ databases">
        <authorList>
            <person name="Reyes-Prieto M."/>
        </authorList>
    </citation>
    <scope>NUCLEOTIDE SEQUENCE [LARGE SCALE GENOMIC DNA]</scope>
    <source>
        <strain evidence="5">HF14-78462</strain>
    </source>
</reference>
<keyword evidence="6" id="KW-1185">Reference proteome</keyword>
<dbReference type="InterPro" id="IPR018062">
    <property type="entry name" value="HTH_AraC-typ_CS"/>
</dbReference>
<keyword evidence="3" id="KW-0804">Transcription</keyword>
<dbReference type="SMART" id="SM00342">
    <property type="entry name" value="HTH_ARAC"/>
    <property type="match status" value="1"/>
</dbReference>
<dbReference type="InterPro" id="IPR018060">
    <property type="entry name" value="HTH_AraC"/>
</dbReference>